<dbReference type="OrthoDB" id="2667330at2759"/>
<dbReference type="AlphaFoldDB" id="A0A9P6ZKC3"/>
<keyword evidence="2" id="KW-1133">Transmembrane helix</keyword>
<keyword evidence="2" id="KW-0472">Membrane</keyword>
<keyword evidence="2" id="KW-0812">Transmembrane</keyword>
<gene>
    <name evidence="3" type="ORF">EV702DRAFT_1202644</name>
</gene>
<feature type="compositionally biased region" description="Low complexity" evidence="1">
    <location>
        <begin position="68"/>
        <end position="105"/>
    </location>
</feature>
<feature type="compositionally biased region" description="Low complexity" evidence="1">
    <location>
        <begin position="8"/>
        <end position="39"/>
    </location>
</feature>
<feature type="region of interest" description="Disordered" evidence="1">
    <location>
        <begin position="1"/>
        <end position="105"/>
    </location>
</feature>
<dbReference type="Proteomes" id="UP000714275">
    <property type="component" value="Unassembled WGS sequence"/>
</dbReference>
<keyword evidence="4" id="KW-1185">Reference proteome</keyword>
<organism evidence="3 4">
    <name type="scientific">Suillus placidus</name>
    <dbReference type="NCBI Taxonomy" id="48579"/>
    <lineage>
        <taxon>Eukaryota</taxon>
        <taxon>Fungi</taxon>
        <taxon>Dikarya</taxon>
        <taxon>Basidiomycota</taxon>
        <taxon>Agaricomycotina</taxon>
        <taxon>Agaricomycetes</taxon>
        <taxon>Agaricomycetidae</taxon>
        <taxon>Boletales</taxon>
        <taxon>Suillineae</taxon>
        <taxon>Suillaceae</taxon>
        <taxon>Suillus</taxon>
    </lineage>
</organism>
<protein>
    <submittedName>
        <fullName evidence="3">Uncharacterized protein</fullName>
    </submittedName>
</protein>
<accession>A0A9P6ZKC3</accession>
<comment type="caution">
    <text evidence="3">The sequence shown here is derived from an EMBL/GenBank/DDBJ whole genome shotgun (WGS) entry which is preliminary data.</text>
</comment>
<evidence type="ECO:0000256" key="2">
    <source>
        <dbReference type="SAM" id="Phobius"/>
    </source>
</evidence>
<evidence type="ECO:0000313" key="3">
    <source>
        <dbReference type="EMBL" id="KAG1769863.1"/>
    </source>
</evidence>
<feature type="transmembrane region" description="Helical" evidence="2">
    <location>
        <begin position="137"/>
        <end position="162"/>
    </location>
</feature>
<sequence>MTANQAASAPLSTSKSPTLTSPTPTSSHSTTSRSTNSSSQCDGILGTDCPLSTTSFQTPAQQSPPTPSSYLYPTLTSSSDVTVAPTSDTSVTTTMTSPQPVLASGTVSSSSTIMVSSPLAQSTSVPDTNSNPQPPPYMVAIVGGAIGAVALLALLIFIAIWYRRKRRLSVTPFTLTSTTRTAQNGSEVWLKSQSTGDAIRPSARGPSSIQHSDACLVEHPGNGCPSFVTDSISSHLPDDDDPFASVIVVRQQSHGLEKLHPHPPRARTSNHYCHSSIENWVEQVVMEDCLREPSEVLPAYRSTKSLKSEEAGHNDQYIPPSSCPPLP</sequence>
<feature type="region of interest" description="Disordered" evidence="1">
    <location>
        <begin position="303"/>
        <end position="327"/>
    </location>
</feature>
<name>A0A9P6ZKC3_9AGAM</name>
<proteinExistence type="predicted"/>
<reference evidence="3" key="1">
    <citation type="journal article" date="2020" name="New Phytol.">
        <title>Comparative genomics reveals dynamic genome evolution in host specialist ectomycorrhizal fungi.</title>
        <authorList>
            <person name="Lofgren L.A."/>
            <person name="Nguyen N.H."/>
            <person name="Vilgalys R."/>
            <person name="Ruytinx J."/>
            <person name="Liao H.L."/>
            <person name="Branco S."/>
            <person name="Kuo A."/>
            <person name="LaButti K."/>
            <person name="Lipzen A."/>
            <person name="Andreopoulos W."/>
            <person name="Pangilinan J."/>
            <person name="Riley R."/>
            <person name="Hundley H."/>
            <person name="Na H."/>
            <person name="Barry K."/>
            <person name="Grigoriev I.V."/>
            <person name="Stajich J.E."/>
            <person name="Kennedy P.G."/>
        </authorList>
    </citation>
    <scope>NUCLEOTIDE SEQUENCE</scope>
    <source>
        <strain evidence="3">DOB743</strain>
    </source>
</reference>
<dbReference type="CDD" id="cd12087">
    <property type="entry name" value="TM_EGFR-like"/>
    <property type="match status" value="1"/>
</dbReference>
<dbReference type="EMBL" id="JABBWD010000069">
    <property type="protein sequence ID" value="KAG1769863.1"/>
    <property type="molecule type" value="Genomic_DNA"/>
</dbReference>
<evidence type="ECO:0000313" key="4">
    <source>
        <dbReference type="Proteomes" id="UP000714275"/>
    </source>
</evidence>
<feature type="compositionally biased region" description="Low complexity" evidence="1">
    <location>
        <begin position="52"/>
        <end position="61"/>
    </location>
</feature>
<evidence type="ECO:0000256" key="1">
    <source>
        <dbReference type="SAM" id="MobiDB-lite"/>
    </source>
</evidence>